<dbReference type="GO" id="GO:0000149">
    <property type="term" value="F:SNARE binding"/>
    <property type="evidence" value="ECO:0007669"/>
    <property type="project" value="TreeGrafter"/>
</dbReference>
<keyword evidence="2" id="KW-1185">Reference proteome</keyword>
<dbReference type="KEGG" id="char:116223599"/>
<reference evidence="3" key="1">
    <citation type="submission" date="2025-08" db="UniProtKB">
        <authorList>
            <consortium name="RefSeq"/>
        </authorList>
    </citation>
    <scope>IDENTIFICATION</scope>
</reference>
<dbReference type="PANTHER" id="PTHR21292">
    <property type="entry name" value="EXOCYST COMPLEX COMPONENT SEC6-RELATED"/>
    <property type="match status" value="1"/>
</dbReference>
<dbReference type="AlphaFoldDB" id="A0A6P8GPN5"/>
<evidence type="ECO:0000313" key="3">
    <source>
        <dbReference type="RefSeq" id="XP_031436770.1"/>
    </source>
</evidence>
<accession>A0A6P8GPN5</accession>
<dbReference type="GeneID" id="116223599"/>
<evidence type="ECO:0000313" key="2">
    <source>
        <dbReference type="Proteomes" id="UP000515152"/>
    </source>
</evidence>
<dbReference type="InterPro" id="IPR042532">
    <property type="entry name" value="EXOC3/Sec6_C"/>
</dbReference>
<dbReference type="Proteomes" id="UP000515152">
    <property type="component" value="Chromosome 14"/>
</dbReference>
<dbReference type="PANTHER" id="PTHR21292:SF12">
    <property type="entry name" value="EXOCYST COMPLEX COMPONENT 3-LIKE PROTEIN"/>
    <property type="match status" value="1"/>
</dbReference>
<dbReference type="Gene3D" id="1.10.357.70">
    <property type="entry name" value="Exocyst complex component Sec6, C-terminal domain"/>
    <property type="match status" value="1"/>
</dbReference>
<dbReference type="InterPro" id="IPR010326">
    <property type="entry name" value="EXOC3/Sec6"/>
</dbReference>
<organism evidence="2 3">
    <name type="scientific">Clupea harengus</name>
    <name type="common">Atlantic herring</name>
    <dbReference type="NCBI Taxonomy" id="7950"/>
    <lineage>
        <taxon>Eukaryota</taxon>
        <taxon>Metazoa</taxon>
        <taxon>Chordata</taxon>
        <taxon>Craniata</taxon>
        <taxon>Vertebrata</taxon>
        <taxon>Euteleostomi</taxon>
        <taxon>Actinopterygii</taxon>
        <taxon>Neopterygii</taxon>
        <taxon>Teleostei</taxon>
        <taxon>Clupei</taxon>
        <taxon>Clupeiformes</taxon>
        <taxon>Clupeoidei</taxon>
        <taxon>Clupeidae</taxon>
        <taxon>Clupea</taxon>
    </lineage>
</organism>
<dbReference type="GO" id="GO:0051601">
    <property type="term" value="P:exocyst localization"/>
    <property type="evidence" value="ECO:0007669"/>
    <property type="project" value="TreeGrafter"/>
</dbReference>
<comment type="similarity">
    <text evidence="1">Belongs to the SEC6 family.</text>
</comment>
<dbReference type="RefSeq" id="XP_031436770.1">
    <property type="nucleotide sequence ID" value="XM_031580910.2"/>
</dbReference>
<dbReference type="GO" id="GO:0006887">
    <property type="term" value="P:exocytosis"/>
    <property type="evidence" value="ECO:0007669"/>
    <property type="project" value="InterPro"/>
</dbReference>
<proteinExistence type="inferred from homology"/>
<dbReference type="OrthoDB" id="8806573at2759"/>
<sequence length="289" mass="32320">MCLSQLHTFLHGLQALERKRMSAGLGAGEGGILHLFRTINTCRELRLLAGQLASEAQTDAAAPAVSLLEELEAQAKEQLLHTTTHNIEAALKTYFKTGGDDMCDVTTRIEPLFAPLPLVKDTHTRKVLVDSVYQNITSLYLRHLLLSNRSQLDKRWSDVGLRVRRDAEELHKSFTQQEGSVEKRCVSLQKISEVLKTNDVNTLKLVLIEIINECPGISGEEQLNTLLRWKGQLSRQQQTEVMDAVVEYCPRSAPNDSPAHTLAPPPAPPLRPASRWYRAMSCLRPPITD</sequence>
<gene>
    <name evidence="3" type="primary">si:dkey-196h17.9</name>
</gene>
<dbReference type="GO" id="GO:0000145">
    <property type="term" value="C:exocyst"/>
    <property type="evidence" value="ECO:0007669"/>
    <property type="project" value="InterPro"/>
</dbReference>
<protein>
    <submittedName>
        <fullName evidence="3">Uncharacterized protein si:dkey-196h17.9</fullName>
    </submittedName>
</protein>
<name>A0A6P8GPN5_CLUHA</name>
<evidence type="ECO:0000256" key="1">
    <source>
        <dbReference type="ARBA" id="ARBA00009447"/>
    </source>
</evidence>